<dbReference type="Proteomes" id="UP001054837">
    <property type="component" value="Unassembled WGS sequence"/>
</dbReference>
<protein>
    <submittedName>
        <fullName evidence="1">Uncharacterized protein</fullName>
    </submittedName>
</protein>
<dbReference type="EMBL" id="BPLQ01008922">
    <property type="protein sequence ID" value="GIY40344.1"/>
    <property type="molecule type" value="Genomic_DNA"/>
</dbReference>
<keyword evidence="2" id="KW-1185">Reference proteome</keyword>
<evidence type="ECO:0000313" key="2">
    <source>
        <dbReference type="Proteomes" id="UP001054837"/>
    </source>
</evidence>
<gene>
    <name evidence="1" type="ORF">CDAR_479941</name>
</gene>
<sequence length="159" mass="17352">MRMGFDKSFALTNIDSAREKESHPDWPEFRALAMVAPDPKSPSEGLACFPSTVPIPRLTSNAGDRPLQKKMVCGLRRPGGAGSHPFTAAYRMVSTVFALPYHFFDPSIGISLSRFLAFLLSCHISLLITPRSYPGLDVCSDPASAGMHPFQNVKALSRV</sequence>
<proteinExistence type="predicted"/>
<dbReference type="AlphaFoldDB" id="A0AAV4T578"/>
<reference evidence="1 2" key="1">
    <citation type="submission" date="2021-06" db="EMBL/GenBank/DDBJ databases">
        <title>Caerostris darwini draft genome.</title>
        <authorList>
            <person name="Kono N."/>
            <person name="Arakawa K."/>
        </authorList>
    </citation>
    <scope>NUCLEOTIDE SEQUENCE [LARGE SCALE GENOMIC DNA]</scope>
</reference>
<accession>A0AAV4T578</accession>
<evidence type="ECO:0000313" key="1">
    <source>
        <dbReference type="EMBL" id="GIY40344.1"/>
    </source>
</evidence>
<comment type="caution">
    <text evidence="1">The sequence shown here is derived from an EMBL/GenBank/DDBJ whole genome shotgun (WGS) entry which is preliminary data.</text>
</comment>
<organism evidence="1 2">
    <name type="scientific">Caerostris darwini</name>
    <dbReference type="NCBI Taxonomy" id="1538125"/>
    <lineage>
        <taxon>Eukaryota</taxon>
        <taxon>Metazoa</taxon>
        <taxon>Ecdysozoa</taxon>
        <taxon>Arthropoda</taxon>
        <taxon>Chelicerata</taxon>
        <taxon>Arachnida</taxon>
        <taxon>Araneae</taxon>
        <taxon>Araneomorphae</taxon>
        <taxon>Entelegynae</taxon>
        <taxon>Araneoidea</taxon>
        <taxon>Araneidae</taxon>
        <taxon>Caerostris</taxon>
    </lineage>
</organism>
<name>A0AAV4T578_9ARAC</name>